<evidence type="ECO:0000313" key="2">
    <source>
        <dbReference type="EMBL" id="USY20012.1"/>
    </source>
</evidence>
<feature type="transmembrane region" description="Helical" evidence="1">
    <location>
        <begin position="64"/>
        <end position="83"/>
    </location>
</feature>
<keyword evidence="3" id="KW-1185">Reference proteome</keyword>
<keyword evidence="1" id="KW-0472">Membrane</keyword>
<feature type="transmembrane region" description="Helical" evidence="1">
    <location>
        <begin position="149"/>
        <end position="172"/>
    </location>
</feature>
<gene>
    <name evidence="2" type="ORF">NE857_33125</name>
</gene>
<name>A0ABY5D6K9_9ACTN</name>
<sequence length="185" mass="20685">MNTRTEAKAEAYRHKLLIRFEDPKTRRLWADRPARLRRLYLGLVLVLLSMAALTALVLTQNPLVVFVASPALFVLLLPQAKIFQFLEAGARTLYGYELVVDERQRTEIDQARNIGHSVTTALLVLTVAITAAVHLTITFPRAAPNVPLGVFLPVICVILLLHRAFPAIYLAWTQPAELPEEEPVA</sequence>
<feature type="transmembrane region" description="Helical" evidence="1">
    <location>
        <begin position="39"/>
        <end position="58"/>
    </location>
</feature>
<keyword evidence="1" id="KW-0812">Transmembrane</keyword>
<proteinExistence type="predicted"/>
<evidence type="ECO:0000256" key="1">
    <source>
        <dbReference type="SAM" id="Phobius"/>
    </source>
</evidence>
<reference evidence="2" key="1">
    <citation type="submission" date="2022-06" db="EMBL/GenBank/DDBJ databases">
        <authorList>
            <person name="Ping M."/>
        </authorList>
    </citation>
    <scope>NUCLEOTIDE SEQUENCE</scope>
    <source>
        <strain evidence="2">JCM11759T</strain>
    </source>
</reference>
<protein>
    <submittedName>
        <fullName evidence="2">Uncharacterized protein</fullName>
    </submittedName>
</protein>
<dbReference type="Proteomes" id="UP001055940">
    <property type="component" value="Chromosome"/>
</dbReference>
<feature type="transmembrane region" description="Helical" evidence="1">
    <location>
        <begin position="114"/>
        <end position="137"/>
    </location>
</feature>
<organism evidence="2 3">
    <name type="scientific">Nocardiopsis exhalans</name>
    <dbReference type="NCBI Taxonomy" id="163604"/>
    <lineage>
        <taxon>Bacteria</taxon>
        <taxon>Bacillati</taxon>
        <taxon>Actinomycetota</taxon>
        <taxon>Actinomycetes</taxon>
        <taxon>Streptosporangiales</taxon>
        <taxon>Nocardiopsidaceae</taxon>
        <taxon>Nocardiopsis</taxon>
    </lineage>
</organism>
<keyword evidence="1" id="KW-1133">Transmembrane helix</keyword>
<dbReference type="RefSeq" id="WP_254419151.1">
    <property type="nucleotide sequence ID" value="NZ_BAAAJB010000002.1"/>
</dbReference>
<evidence type="ECO:0000313" key="3">
    <source>
        <dbReference type="Proteomes" id="UP001055940"/>
    </source>
</evidence>
<dbReference type="EMBL" id="CP099837">
    <property type="protein sequence ID" value="USY20012.1"/>
    <property type="molecule type" value="Genomic_DNA"/>
</dbReference>
<accession>A0ABY5D6K9</accession>